<keyword evidence="3" id="KW-0449">Lipoprotein</keyword>
<feature type="signal peptide" evidence="2">
    <location>
        <begin position="1"/>
        <end position="21"/>
    </location>
</feature>
<name>A0A377JRU4_9HELI</name>
<reference evidence="3 4" key="1">
    <citation type="submission" date="2018-06" db="EMBL/GenBank/DDBJ databases">
        <authorList>
            <consortium name="Pathogen Informatics"/>
            <person name="Doyle S."/>
        </authorList>
    </citation>
    <scope>NUCLEOTIDE SEQUENCE [LARGE SCALE GENOMIC DNA]</scope>
    <source>
        <strain evidence="3 4">NCTC12221</strain>
    </source>
</reference>
<dbReference type="InterPro" id="IPR004564">
    <property type="entry name" value="OM_lipoprot_carrier_LolA-like"/>
</dbReference>
<dbReference type="RefSeq" id="WP_115026361.1">
    <property type="nucleotide sequence ID" value="NZ_UGHZ01000001.1"/>
</dbReference>
<dbReference type="Gene3D" id="2.50.20.10">
    <property type="entry name" value="Lipoprotein localisation LolA/LolB/LppX"/>
    <property type="match status" value="2"/>
</dbReference>
<dbReference type="NCBIfam" id="NF000663">
    <property type="entry name" value="PRK00031.2-1"/>
    <property type="match status" value="1"/>
</dbReference>
<accession>A0A377JRU4</accession>
<protein>
    <submittedName>
        <fullName evidence="3">Outer-membrane lipoprotein carrier protein</fullName>
    </submittedName>
</protein>
<dbReference type="InterPro" id="IPR029046">
    <property type="entry name" value="LolA/LolB/LppX"/>
</dbReference>
<gene>
    <name evidence="3" type="primary">lolA</name>
    <name evidence="3" type="ORF">NCTC12221_01188</name>
</gene>
<keyword evidence="1 2" id="KW-0732">Signal</keyword>
<evidence type="ECO:0000256" key="1">
    <source>
        <dbReference type="ARBA" id="ARBA00022729"/>
    </source>
</evidence>
<dbReference type="CDD" id="cd16325">
    <property type="entry name" value="LolA"/>
    <property type="match status" value="1"/>
</dbReference>
<dbReference type="AlphaFoldDB" id="A0A377JRU4"/>
<sequence length="178" mass="20457">MKIFRICVLVLLSLNLSFALGENLQSIEADFEQFIVSEEGIPAHYEGKIYGKAPNKVKWDYTNPLKKEIYMKDNAVLIYEPSLEQVSRSHLKEKTDFISIIKSAKKQPDGTYHTKIEGTQYVLFVDKNDIPERIEFVDSMGSKTILKLTKVKINPKIQDKIFEFSIPKGVEVVDIKTR</sequence>
<dbReference type="Pfam" id="PF03548">
    <property type="entry name" value="LolA"/>
    <property type="match status" value="1"/>
</dbReference>
<evidence type="ECO:0000313" key="4">
    <source>
        <dbReference type="Proteomes" id="UP000255335"/>
    </source>
</evidence>
<dbReference type="PANTHER" id="PTHR35869">
    <property type="entry name" value="OUTER-MEMBRANE LIPOPROTEIN CARRIER PROTEIN"/>
    <property type="match status" value="1"/>
</dbReference>
<evidence type="ECO:0000256" key="2">
    <source>
        <dbReference type="SAM" id="SignalP"/>
    </source>
</evidence>
<feature type="chain" id="PRO_5016878646" evidence="2">
    <location>
        <begin position="22"/>
        <end position="178"/>
    </location>
</feature>
<dbReference type="PANTHER" id="PTHR35869:SF1">
    <property type="entry name" value="OUTER-MEMBRANE LIPOPROTEIN CARRIER PROTEIN"/>
    <property type="match status" value="1"/>
</dbReference>
<organism evidence="3 4">
    <name type="scientific">Helicobacter cinaedi</name>
    <dbReference type="NCBI Taxonomy" id="213"/>
    <lineage>
        <taxon>Bacteria</taxon>
        <taxon>Pseudomonadati</taxon>
        <taxon>Campylobacterota</taxon>
        <taxon>Epsilonproteobacteria</taxon>
        <taxon>Campylobacterales</taxon>
        <taxon>Helicobacteraceae</taxon>
        <taxon>Helicobacter</taxon>
    </lineage>
</organism>
<dbReference type="Proteomes" id="UP000255335">
    <property type="component" value="Unassembled WGS sequence"/>
</dbReference>
<proteinExistence type="predicted"/>
<dbReference type="NCBIfam" id="NF000664">
    <property type="entry name" value="PRK00031.2-2"/>
    <property type="match status" value="1"/>
</dbReference>
<dbReference type="SUPFAM" id="SSF89392">
    <property type="entry name" value="Prokaryotic lipoproteins and lipoprotein localization factors"/>
    <property type="match status" value="1"/>
</dbReference>
<dbReference type="EMBL" id="UGHZ01000001">
    <property type="protein sequence ID" value="STP09742.1"/>
    <property type="molecule type" value="Genomic_DNA"/>
</dbReference>
<evidence type="ECO:0000313" key="3">
    <source>
        <dbReference type="EMBL" id="STP09742.1"/>
    </source>
</evidence>